<keyword evidence="2" id="KW-1185">Reference proteome</keyword>
<evidence type="ECO:0000313" key="1">
    <source>
        <dbReference type="EMBL" id="KAJ8619027.1"/>
    </source>
</evidence>
<sequence>MQDAFFGFGRFNQGGFGGEQTHVNRRVDVGNDSPTSRSQEALPMVLLCVTRITHVDGFPAPPKAPRNDEYYKPPRYFGNGFYPPRHALAGENLHMGPQGLEAPNQNAQAGPPGWRDYNPEFRGRQTGGGYCKFTMQKTTTVGDDGAK</sequence>
<dbReference type="Proteomes" id="UP001234297">
    <property type="component" value="Chromosome 4"/>
</dbReference>
<organism evidence="1 2">
    <name type="scientific">Persea americana</name>
    <name type="common">Avocado</name>
    <dbReference type="NCBI Taxonomy" id="3435"/>
    <lineage>
        <taxon>Eukaryota</taxon>
        <taxon>Viridiplantae</taxon>
        <taxon>Streptophyta</taxon>
        <taxon>Embryophyta</taxon>
        <taxon>Tracheophyta</taxon>
        <taxon>Spermatophyta</taxon>
        <taxon>Magnoliopsida</taxon>
        <taxon>Magnoliidae</taxon>
        <taxon>Laurales</taxon>
        <taxon>Lauraceae</taxon>
        <taxon>Persea</taxon>
    </lineage>
</organism>
<dbReference type="EMBL" id="CM056812">
    <property type="protein sequence ID" value="KAJ8619027.1"/>
    <property type="molecule type" value="Genomic_DNA"/>
</dbReference>
<reference evidence="1 2" key="1">
    <citation type="journal article" date="2022" name="Hortic Res">
        <title>A haplotype resolved chromosomal level avocado genome allows analysis of novel avocado genes.</title>
        <authorList>
            <person name="Nath O."/>
            <person name="Fletcher S.J."/>
            <person name="Hayward A."/>
            <person name="Shaw L.M."/>
            <person name="Masouleh A.K."/>
            <person name="Furtado A."/>
            <person name="Henry R.J."/>
            <person name="Mitter N."/>
        </authorList>
    </citation>
    <scope>NUCLEOTIDE SEQUENCE [LARGE SCALE GENOMIC DNA]</scope>
    <source>
        <strain evidence="2">cv. Hass</strain>
    </source>
</reference>
<name>A0ACC2KDC2_PERAE</name>
<accession>A0ACC2KDC2</accession>
<comment type="caution">
    <text evidence="1">The sequence shown here is derived from an EMBL/GenBank/DDBJ whole genome shotgun (WGS) entry which is preliminary data.</text>
</comment>
<gene>
    <name evidence="1" type="ORF">MRB53_015213</name>
</gene>
<protein>
    <submittedName>
        <fullName evidence="1">Uncharacterized protein</fullName>
    </submittedName>
</protein>
<evidence type="ECO:0000313" key="2">
    <source>
        <dbReference type="Proteomes" id="UP001234297"/>
    </source>
</evidence>
<proteinExistence type="predicted"/>